<sequence length="125" mass="14183">MSQQKFYWQRLEFESFAHPYKISTAADSQNESAKPTEPDSVAKPSSSTRSTFSSPGTLTLKSLQKDELLAWIADHGLEKPPTNKKKNSDLADHILADPQQRIPNQDDIKRIIDQRSTRKKGTKRT</sequence>
<comment type="caution">
    <text evidence="2">The sequence shown here is derived from an EMBL/GenBank/DDBJ whole genome shotgun (WGS) entry which is preliminary data.</text>
</comment>
<evidence type="ECO:0000313" key="3">
    <source>
        <dbReference type="Proteomes" id="UP000807306"/>
    </source>
</evidence>
<feature type="compositionally biased region" description="Low complexity" evidence="1">
    <location>
        <begin position="45"/>
        <end position="54"/>
    </location>
</feature>
<proteinExistence type="predicted"/>
<gene>
    <name evidence="2" type="ORF">CPB83DRAFT_834299</name>
</gene>
<feature type="compositionally biased region" description="Basic and acidic residues" evidence="1">
    <location>
        <begin position="104"/>
        <end position="116"/>
    </location>
</feature>
<protein>
    <submittedName>
        <fullName evidence="2">Uncharacterized protein</fullName>
    </submittedName>
</protein>
<dbReference type="OrthoDB" id="3253988at2759"/>
<dbReference type="AlphaFoldDB" id="A0A9P6EIJ1"/>
<keyword evidence="3" id="KW-1185">Reference proteome</keyword>
<feature type="compositionally biased region" description="Basic and acidic residues" evidence="1">
    <location>
        <begin position="86"/>
        <end position="95"/>
    </location>
</feature>
<name>A0A9P6EIJ1_9AGAR</name>
<feature type="region of interest" description="Disordered" evidence="1">
    <location>
        <begin position="24"/>
        <end position="57"/>
    </location>
</feature>
<evidence type="ECO:0000313" key="2">
    <source>
        <dbReference type="EMBL" id="KAF9530321.1"/>
    </source>
</evidence>
<accession>A0A9P6EIJ1</accession>
<organism evidence="2 3">
    <name type="scientific">Crepidotus variabilis</name>
    <dbReference type="NCBI Taxonomy" id="179855"/>
    <lineage>
        <taxon>Eukaryota</taxon>
        <taxon>Fungi</taxon>
        <taxon>Dikarya</taxon>
        <taxon>Basidiomycota</taxon>
        <taxon>Agaricomycotina</taxon>
        <taxon>Agaricomycetes</taxon>
        <taxon>Agaricomycetidae</taxon>
        <taxon>Agaricales</taxon>
        <taxon>Agaricineae</taxon>
        <taxon>Crepidotaceae</taxon>
        <taxon>Crepidotus</taxon>
    </lineage>
</organism>
<dbReference type="Proteomes" id="UP000807306">
    <property type="component" value="Unassembled WGS sequence"/>
</dbReference>
<evidence type="ECO:0000256" key="1">
    <source>
        <dbReference type="SAM" id="MobiDB-lite"/>
    </source>
</evidence>
<reference evidence="2" key="1">
    <citation type="submission" date="2020-11" db="EMBL/GenBank/DDBJ databases">
        <authorList>
            <consortium name="DOE Joint Genome Institute"/>
            <person name="Ahrendt S."/>
            <person name="Riley R."/>
            <person name="Andreopoulos W."/>
            <person name="Labutti K."/>
            <person name="Pangilinan J."/>
            <person name="Ruiz-Duenas F.J."/>
            <person name="Barrasa J.M."/>
            <person name="Sanchez-Garcia M."/>
            <person name="Camarero S."/>
            <person name="Miyauchi S."/>
            <person name="Serrano A."/>
            <person name="Linde D."/>
            <person name="Babiker R."/>
            <person name="Drula E."/>
            <person name="Ayuso-Fernandez I."/>
            <person name="Pacheco R."/>
            <person name="Padilla G."/>
            <person name="Ferreira P."/>
            <person name="Barriuso J."/>
            <person name="Kellner H."/>
            <person name="Castanera R."/>
            <person name="Alfaro M."/>
            <person name="Ramirez L."/>
            <person name="Pisabarro A.G."/>
            <person name="Kuo A."/>
            <person name="Tritt A."/>
            <person name="Lipzen A."/>
            <person name="He G."/>
            <person name="Yan M."/>
            <person name="Ng V."/>
            <person name="Cullen D."/>
            <person name="Martin F."/>
            <person name="Rosso M.-N."/>
            <person name="Henrissat B."/>
            <person name="Hibbett D."/>
            <person name="Martinez A.T."/>
            <person name="Grigoriev I.V."/>
        </authorList>
    </citation>
    <scope>NUCLEOTIDE SEQUENCE</scope>
    <source>
        <strain evidence="2">CBS 506.95</strain>
    </source>
</reference>
<feature type="region of interest" description="Disordered" evidence="1">
    <location>
        <begin position="75"/>
        <end position="125"/>
    </location>
</feature>
<dbReference type="EMBL" id="MU157840">
    <property type="protein sequence ID" value="KAF9530321.1"/>
    <property type="molecule type" value="Genomic_DNA"/>
</dbReference>